<comment type="caution">
    <text evidence="11">The sequence shown here is derived from an EMBL/GenBank/DDBJ whole genome shotgun (WGS) entry which is preliminary data.</text>
</comment>
<dbReference type="InterPro" id="IPR000719">
    <property type="entry name" value="Prot_kinase_dom"/>
</dbReference>
<dbReference type="Pfam" id="PF07714">
    <property type="entry name" value="PK_Tyr_Ser-Thr"/>
    <property type="match status" value="1"/>
</dbReference>
<dbReference type="EMBL" id="ALBS01000073">
    <property type="protein sequence ID" value="EJT51132.1"/>
    <property type="molecule type" value="Genomic_DNA"/>
</dbReference>
<dbReference type="PANTHER" id="PTHR48016">
    <property type="entry name" value="MAP KINASE KINASE KINASE SSK2-RELATED-RELATED"/>
    <property type="match status" value="1"/>
</dbReference>
<dbReference type="PROSITE" id="PS00107">
    <property type="entry name" value="PROTEIN_KINASE_ATP"/>
    <property type="match status" value="1"/>
</dbReference>
<dbReference type="VEuPathDB" id="FungiDB:A1Q1_07596"/>
<feature type="region of interest" description="Disordered" evidence="8">
    <location>
        <begin position="933"/>
        <end position="1039"/>
    </location>
</feature>
<dbReference type="FunFam" id="3.30.200.20:FF:000387">
    <property type="entry name" value="Serine/threonine-protein kinase STE11"/>
    <property type="match status" value="1"/>
</dbReference>
<dbReference type="PROSITE" id="PS50011">
    <property type="entry name" value="PROTEIN_KINASE_DOM"/>
    <property type="match status" value="2"/>
</dbReference>
<dbReference type="SUPFAM" id="SSF56112">
    <property type="entry name" value="Protein kinase-like (PK-like)"/>
    <property type="match status" value="2"/>
</dbReference>
<dbReference type="HOGENOM" id="CLU_002076_0_0_1"/>
<dbReference type="Pfam" id="PF00069">
    <property type="entry name" value="Pkinase"/>
    <property type="match status" value="1"/>
</dbReference>
<protein>
    <submittedName>
        <fullName evidence="11">Ste11</fullName>
    </submittedName>
</protein>
<dbReference type="InterPro" id="IPR050538">
    <property type="entry name" value="MAP_kinase_kinase_kinase"/>
</dbReference>
<keyword evidence="4 7" id="KW-0547">Nucleotide-binding</keyword>
<dbReference type="InterPro" id="IPR013761">
    <property type="entry name" value="SAM/pointed_sf"/>
</dbReference>
<dbReference type="InterPro" id="IPR017441">
    <property type="entry name" value="Protein_kinase_ATP_BS"/>
</dbReference>
<evidence type="ECO:0000256" key="7">
    <source>
        <dbReference type="PROSITE-ProRule" id="PRU10141"/>
    </source>
</evidence>
<feature type="compositionally biased region" description="Basic and acidic residues" evidence="8">
    <location>
        <begin position="1440"/>
        <end position="1454"/>
    </location>
</feature>
<dbReference type="Proteomes" id="UP000002748">
    <property type="component" value="Unassembled WGS sequence"/>
</dbReference>
<evidence type="ECO:0000259" key="10">
    <source>
        <dbReference type="PROSITE" id="PS50105"/>
    </source>
</evidence>
<feature type="region of interest" description="Disordered" evidence="8">
    <location>
        <begin position="1409"/>
        <end position="1510"/>
    </location>
</feature>
<dbReference type="Gene3D" id="1.10.510.10">
    <property type="entry name" value="Transferase(Phosphotransferase) domain 1"/>
    <property type="match status" value="2"/>
</dbReference>
<feature type="compositionally biased region" description="Basic and acidic residues" evidence="8">
    <location>
        <begin position="1098"/>
        <end position="1110"/>
    </location>
</feature>
<reference evidence="11 12" key="1">
    <citation type="journal article" date="2012" name="Eukaryot. Cell">
        <title>Draft genome sequence of CBS 2479, the standard type strain of Trichosporon asahii.</title>
        <authorList>
            <person name="Yang R.Y."/>
            <person name="Li H.T."/>
            <person name="Zhu H."/>
            <person name="Zhou G.P."/>
            <person name="Wang M."/>
            <person name="Wang L."/>
        </authorList>
    </citation>
    <scope>NUCLEOTIDE SEQUENCE [LARGE SCALE GENOMIC DNA]</scope>
    <source>
        <strain evidence="12">ATCC 90039 / CBS 2479 / JCM 2466 / KCTC 7840 / NCYC 2677 / UAMH 7654</strain>
    </source>
</reference>
<feature type="compositionally biased region" description="Low complexity" evidence="8">
    <location>
        <begin position="1562"/>
        <end position="1571"/>
    </location>
</feature>
<evidence type="ECO:0000259" key="9">
    <source>
        <dbReference type="PROSITE" id="PS50011"/>
    </source>
</evidence>
<feature type="region of interest" description="Disordered" evidence="8">
    <location>
        <begin position="1098"/>
        <end position="1123"/>
    </location>
</feature>
<dbReference type="OrthoDB" id="266718at2759"/>
<evidence type="ECO:0000256" key="6">
    <source>
        <dbReference type="ARBA" id="ARBA00022840"/>
    </source>
</evidence>
<feature type="compositionally biased region" description="Basic and acidic residues" evidence="8">
    <location>
        <begin position="466"/>
        <end position="485"/>
    </location>
</feature>
<dbReference type="Pfam" id="PF14847">
    <property type="entry name" value="Ras_bdg_2"/>
    <property type="match status" value="1"/>
</dbReference>
<dbReference type="GeneID" id="25991108"/>
<evidence type="ECO:0000256" key="5">
    <source>
        <dbReference type="ARBA" id="ARBA00022777"/>
    </source>
</evidence>
<dbReference type="PANTHER" id="PTHR48016:SF56">
    <property type="entry name" value="MAPKK KINASE"/>
    <property type="match status" value="1"/>
</dbReference>
<dbReference type="Gene3D" id="3.30.200.20">
    <property type="entry name" value="Phosphorylase Kinase, domain 1"/>
    <property type="match status" value="1"/>
</dbReference>
<dbReference type="GO" id="GO:0004709">
    <property type="term" value="F:MAP kinase kinase kinase activity"/>
    <property type="evidence" value="ECO:0007669"/>
    <property type="project" value="UniProtKB-ARBA"/>
</dbReference>
<feature type="region of interest" description="Disordered" evidence="8">
    <location>
        <begin position="61"/>
        <end position="90"/>
    </location>
</feature>
<evidence type="ECO:0000256" key="8">
    <source>
        <dbReference type="SAM" id="MobiDB-lite"/>
    </source>
</evidence>
<dbReference type="CDD" id="cd09534">
    <property type="entry name" value="SAM_Ste11_fungal"/>
    <property type="match status" value="1"/>
</dbReference>
<feature type="compositionally biased region" description="Polar residues" evidence="8">
    <location>
        <begin position="956"/>
        <end position="972"/>
    </location>
</feature>
<feature type="binding site" evidence="7">
    <location>
        <position position="1644"/>
    </location>
    <ligand>
        <name>ATP</name>
        <dbReference type="ChEBI" id="CHEBI:30616"/>
    </ligand>
</feature>
<comment type="similarity">
    <text evidence="1">Belongs to the protein kinase superfamily. STE Ser/Thr protein kinase family. MAP kinase kinase kinase subfamily.</text>
</comment>
<keyword evidence="6 7" id="KW-0067">ATP-binding</keyword>
<dbReference type="Pfam" id="PF00536">
    <property type="entry name" value="SAM_1"/>
    <property type="match status" value="1"/>
</dbReference>
<sequence length="1906" mass="206741">MSLLPEPSTDPPQHLHPLRRDLHRQQMEPPTTGYNQAWTPIGYVLGQFYHPPSHAIQVVPHPDREGPTTTGPVELDDVDEQGEGKPRECPLCRRPWSPVITPSARPSRTLGRGDSSYFRVLERAHGFSQPGTPIDAESNRDSTTPVEPSSTSGADDMIDINDLPAMGYYRRFFKEEARLGIGAEGSVYLATHVIGGNALVKKIAVGTSKTYLVRMLREVRLLEALRHPNIIPYYHSWVDETQFSSFSPPILALHVLMMYASAGNLDAFLINRSHAASVDTESAGGLALNDDFEHLPKAERIKAFKRRRQSGVGRVKGESRGVLLLGLEEVSKLFGDVVEGLAFLAPETIIMDVNGDWRPSDSHADMWSLGTGGHVFSAHSASDDLSALHEEIIRYRGFHPTPEVIEVCERRHIPRAMLLLLEKLLDLSPEQRPNAERVKLALSRFKSSSLGNKLGSLWKNKFKDKRRQEVSGEGNHADVEKRAADRSPVRSLLALPSPPGYPEVKVAPTEPAVEIEGIDWRRYAWLALFTLKPNVLGVQLPPAVVLCLVIIAVVDVPSDSTSLALSGGLLLIHISALVSAKLNADGARRGYEVHECGTVRLPVTITAEANDRRKGTRGRFARRGLRASRVGACSVQGAEGELDEPERTGPEPCRLQVASAARKKGQRSGSVAWRTRMGPEPQVSQSSISSRLGNSFLPVWSFLHPGHHLILRRKRHCSDRPPPHAITPHRPPVSTSQSTLFCHISVLGPSRPLFASRPANACAAVSSAATHQDDESSTTPTSEGFAMKSDADGAARNGQHRPTTPPLLKAPPGQTFGAHVRLWGDAEIASFLNMYKCDQYIELFNRNDIDGKVLLDLDMSSLKEIGISKIGDRVKLLGGVRDLRKRAARTPSSAILGARMLPTLVPAVDGSPVPTSDARSSQVQKRLATALFSKRLASSRPPPLNLQRPNPLPSTVDGSASGGSPNSRSVTPKSGPPKQISALTEAGSARPPLPPQEPSISLRPPAGREMRRSPSPVAGQTHSNPNSRGGVPSGDIPAQLVDDSWTNISAAAKSSDRRQGVHRFGDARADFMVSGKAISPTQPQIRDNVQPHPFANVIRKDDASSSENHKRGAPPRNGMPANSTGEAIQHRTIPLEDLWRHLVKFVNSEDGTSRTVNVSNCTSGLAVLDLVLKKFGKGGSNWNPDSESGDSDRLEWDGWGVFTRKENGEEDQQLSESALLDICHDQRSVKLGGLDSTVVRERGLLIKRVSQQPNRKNMEIFFGEAPPPPGSPNSPSHYGVPRLGRQAEDRRDSATKPAANKQMNRASTVSIMSGLGVPGAVDASPSVNTSRASSTGNVSSRTKRMYNFFGHRPPSELISNHLSEYFPSARKRDLEKTVRQSMRLSQAPADRLGLGGALGAASPLSASLENVASPNRKARPPSTRTVSSSTTPAVIPEEVETAHPDVTGRNRASAEQDENGAPVGSHPPLLPPFESTGESLVDSLQEYSPAPTSVRPALRPGRRGSTGSTLSRISVISSVKRNKDKSDTASLLTVDEITAEVENRRASMATTDLFDTDPSLTSASSSVISVPDSDDDSSSSEASEDEEEDSATSDDDERDQGRALTSTGSRRMIKWIKGALIGQGSFGSVFLGMDAQSGLLMAVKQVELPSGDARNEEKKRNMVQALEREIELLKELQHENIVQYLDGNHLYIFLEYVPGGSVAALLNNYGAFEEALVRNFVRQILTGLNYLHERGIIHRDIKGANILVDNKGGIKISDFGISKKAENTNRPSLQGSVFWMAPEVVKQTIYTSKADIWSVGCLVVEMLTGTHPWAELDQMQAFFRIGSMARPATPSDISTDAAEFLQRTLEIDHDLRPTASALLEHTFITAQAAAVPGAVSIEQANATMDAVAAARRNPMPGLPPVV</sequence>
<dbReference type="InterPro" id="IPR001660">
    <property type="entry name" value="SAM"/>
</dbReference>
<dbReference type="InterPro" id="IPR029458">
    <property type="entry name" value="Ras-bd_By2"/>
</dbReference>
<dbReference type="PROSITE" id="PS00108">
    <property type="entry name" value="PROTEIN_KINASE_ST"/>
    <property type="match status" value="1"/>
</dbReference>
<feature type="domain" description="Protein kinase" evidence="9">
    <location>
        <begin position="173"/>
        <end position="445"/>
    </location>
</feature>
<feature type="region of interest" description="Disordered" evidence="8">
    <location>
        <begin position="1549"/>
        <end position="1606"/>
    </location>
</feature>
<keyword evidence="2" id="KW-0723">Serine/threonine-protein kinase</keyword>
<evidence type="ECO:0000256" key="3">
    <source>
        <dbReference type="ARBA" id="ARBA00022679"/>
    </source>
</evidence>
<organism evidence="11 12">
    <name type="scientific">Trichosporon asahii var. asahii (strain ATCC 90039 / CBS 2479 / JCM 2466 / KCTC 7840 / NBRC 103889/ NCYC 2677 / UAMH 7654)</name>
    <name type="common">Yeast</name>
    <dbReference type="NCBI Taxonomy" id="1186058"/>
    <lineage>
        <taxon>Eukaryota</taxon>
        <taxon>Fungi</taxon>
        <taxon>Dikarya</taxon>
        <taxon>Basidiomycota</taxon>
        <taxon>Agaricomycotina</taxon>
        <taxon>Tremellomycetes</taxon>
        <taxon>Trichosporonales</taxon>
        <taxon>Trichosporonaceae</taxon>
        <taxon>Trichosporon</taxon>
    </lineage>
</organism>
<dbReference type="SMART" id="SM00220">
    <property type="entry name" value="S_TKc"/>
    <property type="match status" value="1"/>
</dbReference>
<accession>J6F720</accession>
<feature type="region of interest" description="Disordered" evidence="8">
    <location>
        <begin position="127"/>
        <end position="157"/>
    </location>
</feature>
<dbReference type="Gene3D" id="3.10.20.90">
    <property type="entry name" value="Phosphatidylinositol 3-kinase Catalytic Subunit, Chain A, domain 1"/>
    <property type="match status" value="1"/>
</dbReference>
<dbReference type="SMART" id="SM01304">
    <property type="entry name" value="Ras_bdg_2"/>
    <property type="match status" value="1"/>
</dbReference>
<dbReference type="SMART" id="SM00454">
    <property type="entry name" value="SAM"/>
    <property type="match status" value="1"/>
</dbReference>
<evidence type="ECO:0000313" key="12">
    <source>
        <dbReference type="Proteomes" id="UP000002748"/>
    </source>
</evidence>
<dbReference type="InterPro" id="IPR011009">
    <property type="entry name" value="Kinase-like_dom_sf"/>
</dbReference>
<evidence type="ECO:0000256" key="2">
    <source>
        <dbReference type="ARBA" id="ARBA00022527"/>
    </source>
</evidence>
<dbReference type="PROSITE" id="PS50105">
    <property type="entry name" value="SAM_DOMAIN"/>
    <property type="match status" value="1"/>
</dbReference>
<dbReference type="GO" id="GO:0005524">
    <property type="term" value="F:ATP binding"/>
    <property type="evidence" value="ECO:0007669"/>
    <property type="project" value="UniProtKB-UniRule"/>
</dbReference>
<feature type="region of interest" description="Disordered" evidence="8">
    <location>
        <begin position="660"/>
        <end position="688"/>
    </location>
</feature>
<dbReference type="FunFam" id="1.10.510.10:FF:000334">
    <property type="entry name" value="Serine/threonine-protein kinase STE11"/>
    <property type="match status" value="1"/>
</dbReference>
<feature type="region of interest" description="Disordered" evidence="8">
    <location>
        <begin position="1264"/>
        <end position="1303"/>
    </location>
</feature>
<dbReference type="Gene3D" id="1.10.150.50">
    <property type="entry name" value="Transcription Factor, Ets-1"/>
    <property type="match status" value="1"/>
</dbReference>
<feature type="region of interest" description="Disordered" evidence="8">
    <location>
        <begin position="465"/>
        <end position="485"/>
    </location>
</feature>
<keyword evidence="3" id="KW-0808">Transferase</keyword>
<proteinExistence type="inferred from homology"/>
<evidence type="ECO:0000256" key="1">
    <source>
        <dbReference type="ARBA" id="ARBA00006529"/>
    </source>
</evidence>
<feature type="compositionally biased region" description="Polar residues" evidence="8">
    <location>
        <begin position="1018"/>
        <end position="1027"/>
    </location>
</feature>
<feature type="domain" description="Protein kinase" evidence="9">
    <location>
        <begin position="1615"/>
        <end position="1868"/>
    </location>
</feature>
<feature type="region of interest" description="Disordered" evidence="8">
    <location>
        <begin position="767"/>
        <end position="812"/>
    </location>
</feature>
<evidence type="ECO:0000256" key="4">
    <source>
        <dbReference type="ARBA" id="ARBA00022741"/>
    </source>
</evidence>
<evidence type="ECO:0000313" key="11">
    <source>
        <dbReference type="EMBL" id="EJT51132.1"/>
    </source>
</evidence>
<feature type="compositionally biased region" description="Low complexity" evidence="8">
    <location>
        <begin position="1420"/>
        <end position="1434"/>
    </location>
</feature>
<dbReference type="SUPFAM" id="SSF47769">
    <property type="entry name" value="SAM/Pointed domain"/>
    <property type="match status" value="1"/>
</dbReference>
<feature type="compositionally biased region" description="Polar residues" evidence="8">
    <location>
        <begin position="141"/>
        <end position="153"/>
    </location>
</feature>
<feature type="compositionally biased region" description="Basic and acidic residues" evidence="8">
    <location>
        <begin position="1285"/>
        <end position="1294"/>
    </location>
</feature>
<feature type="compositionally biased region" description="Acidic residues" evidence="8">
    <location>
        <begin position="1572"/>
        <end position="1598"/>
    </location>
</feature>
<keyword evidence="5" id="KW-0418">Kinase</keyword>
<feature type="domain" description="SAM" evidence="10">
    <location>
        <begin position="823"/>
        <end position="886"/>
    </location>
</feature>
<dbReference type="KEGG" id="tasa:A1Q1_07596"/>
<gene>
    <name evidence="11" type="ORF">A1Q1_07596</name>
</gene>
<dbReference type="InterPro" id="IPR008271">
    <property type="entry name" value="Ser/Thr_kinase_AS"/>
</dbReference>
<name>J6F720_TRIAS</name>
<dbReference type="RefSeq" id="XP_014182083.1">
    <property type="nucleotide sequence ID" value="XM_014326608.1"/>
</dbReference>
<dbReference type="InterPro" id="IPR001245">
    <property type="entry name" value="Ser-Thr/Tyr_kinase_cat_dom"/>
</dbReference>